<evidence type="ECO:0000259" key="4">
    <source>
        <dbReference type="PROSITE" id="PS01124"/>
    </source>
</evidence>
<dbReference type="InterPro" id="IPR002818">
    <property type="entry name" value="DJ-1/PfpI"/>
</dbReference>
<dbReference type="Pfam" id="PF12833">
    <property type="entry name" value="HTH_18"/>
    <property type="match status" value="1"/>
</dbReference>
<dbReference type="Pfam" id="PF01965">
    <property type="entry name" value="DJ-1_PfpI"/>
    <property type="match status" value="1"/>
</dbReference>
<organism evidence="5 6">
    <name type="scientific">Alteromonas mediterranea (strain DSM 17117 / CIP 110805 / LMG 28347 / Deep ecotype)</name>
    <dbReference type="NCBI Taxonomy" id="1774373"/>
    <lineage>
        <taxon>Bacteria</taxon>
        <taxon>Pseudomonadati</taxon>
        <taxon>Pseudomonadota</taxon>
        <taxon>Gammaproteobacteria</taxon>
        <taxon>Alteromonadales</taxon>
        <taxon>Alteromonadaceae</taxon>
        <taxon>Alteromonas/Salinimonas group</taxon>
        <taxon>Alteromonas</taxon>
    </lineage>
</organism>
<feature type="domain" description="HTH araC/xylS-type" evidence="4">
    <location>
        <begin position="275"/>
        <end position="373"/>
    </location>
</feature>
<dbReference type="AlphaFoldDB" id="F2GAE7"/>
<dbReference type="PANTHER" id="PTHR43130">
    <property type="entry name" value="ARAC-FAMILY TRANSCRIPTIONAL REGULATOR"/>
    <property type="match status" value="1"/>
</dbReference>
<dbReference type="GO" id="GO:0003700">
    <property type="term" value="F:DNA-binding transcription factor activity"/>
    <property type="evidence" value="ECO:0007669"/>
    <property type="project" value="InterPro"/>
</dbReference>
<accession>F2GAE7</accession>
<evidence type="ECO:0000256" key="2">
    <source>
        <dbReference type="ARBA" id="ARBA00023125"/>
    </source>
</evidence>
<dbReference type="Proteomes" id="UP000001870">
    <property type="component" value="Chromosome"/>
</dbReference>
<dbReference type="SUPFAM" id="SSF46689">
    <property type="entry name" value="Homeodomain-like"/>
    <property type="match status" value="2"/>
</dbReference>
<dbReference type="PROSITE" id="PS01124">
    <property type="entry name" value="HTH_ARAC_FAMILY_2"/>
    <property type="match status" value="1"/>
</dbReference>
<evidence type="ECO:0000256" key="3">
    <source>
        <dbReference type="ARBA" id="ARBA00023163"/>
    </source>
</evidence>
<dbReference type="PROSITE" id="PS00041">
    <property type="entry name" value="HTH_ARAC_FAMILY_1"/>
    <property type="match status" value="1"/>
</dbReference>
<dbReference type="InterPro" id="IPR020449">
    <property type="entry name" value="Tscrpt_reg_AraC-type_HTH"/>
</dbReference>
<dbReference type="InterPro" id="IPR052158">
    <property type="entry name" value="INH-QAR"/>
</dbReference>
<proteinExistence type="predicted"/>
<dbReference type="HOGENOM" id="CLU_000445_59_0_6"/>
<dbReference type="PANTHER" id="PTHR43130:SF11">
    <property type="entry name" value="TRANSCRIPTIONAL REGULATORY PROTEIN"/>
    <property type="match status" value="1"/>
</dbReference>
<evidence type="ECO:0000313" key="6">
    <source>
        <dbReference type="Proteomes" id="UP000001870"/>
    </source>
</evidence>
<gene>
    <name evidence="5" type="ordered locus">MADE_1013735</name>
</gene>
<dbReference type="GO" id="GO:0043565">
    <property type="term" value="F:sequence-specific DNA binding"/>
    <property type="evidence" value="ECO:0007669"/>
    <property type="project" value="InterPro"/>
</dbReference>
<dbReference type="SUPFAM" id="SSF52317">
    <property type="entry name" value="Class I glutamine amidotransferase-like"/>
    <property type="match status" value="1"/>
</dbReference>
<keyword evidence="6" id="KW-1185">Reference proteome</keyword>
<dbReference type="CDD" id="cd03138">
    <property type="entry name" value="GATase1_AraC_2"/>
    <property type="match status" value="1"/>
</dbReference>
<keyword evidence="3" id="KW-0804">Transcription</keyword>
<name>F2GAE7_ALTMD</name>
<dbReference type="Gene3D" id="1.10.10.60">
    <property type="entry name" value="Homeodomain-like"/>
    <property type="match status" value="2"/>
</dbReference>
<sequence>MVFCPSRILVNTLCHIRYHAIIVNNDTIMVNTANNNSALFFKITLITFMNSTKFTVTVLGFDQALASAITGALDVFAFAGISWQRIHKLSPSPQFRVQLASHHGQPFMCSNQIMLQPNIAIEDVSHTDILLIPTIGGNIDEVLRDTQPLLVHIKRLQKVGADIAANCTGTFLLAQTGLLTNKTATTHWGYADKFKSMYPNVNLQPDKMVTEDNAVYCAGGGMAWIDLSTQLIERYCGHQIASDTAKSHVLDVSRTSQTIYASSRQRRLHADKDIMEIQSYLEKNMRSKTTLAELAKKHNMTERTMIRRFKNACDITPGQYLQALRIEQARKLLETSTMPLENLINAVGYEDLSSFTRLFKKTTGLSPSQYRIKFNRS</sequence>
<reference evidence="5 6" key="2">
    <citation type="journal article" date="2015" name="Antonie Van Leeuwenhoek">
        <title>Ecophysiological diversity of a novel member of the genus Alteromonas, and description of Alteromonas mediterranea sp. nov.</title>
        <authorList>
            <person name="Ivanova E.P."/>
            <person name="Lopez-Perez M."/>
            <person name="Zabalos M."/>
            <person name="Nguyen S.H."/>
            <person name="Webb H.K."/>
            <person name="Ryan J."/>
            <person name="Lagutin K."/>
            <person name="Vyssotski M."/>
            <person name="Crawford R.J."/>
            <person name="Rodriguez-Valera F."/>
        </authorList>
    </citation>
    <scope>NUCLEOTIDE SEQUENCE [LARGE SCALE GENOMIC DNA]</scope>
    <source>
        <strain evidence="6">DSM 17117 / CIP 110805 / LMG 28347 / Deep ecotype</strain>
    </source>
</reference>
<protein>
    <submittedName>
        <fullName evidence="5">AraC family transcriptional regulator</fullName>
    </submittedName>
</protein>
<reference evidence="5 6" key="1">
    <citation type="journal article" date="2008" name="ISME J.">
        <title>Comparative genomics of two ecotypes of the marine planktonic copiotroph Alteromonas macleodii suggests alternative lifestyles associated with different kinds of particulate organic matter.</title>
        <authorList>
            <person name="Ivars-Martinez E."/>
            <person name="Martin-Cuadrado A.B."/>
            <person name="D'Auria G."/>
            <person name="Mira A."/>
            <person name="Ferriera S."/>
            <person name="Johnson J."/>
            <person name="Friedman R."/>
            <person name="Rodriguez-Valera F."/>
        </authorList>
    </citation>
    <scope>NUCLEOTIDE SEQUENCE [LARGE SCALE GENOMIC DNA]</scope>
    <source>
        <strain evidence="6">DSM 17117 / CIP 110805 / LMG 28347 / Deep ecotype</strain>
    </source>
</reference>
<dbReference type="PRINTS" id="PR00032">
    <property type="entry name" value="HTHARAC"/>
</dbReference>
<dbReference type="EMBL" id="CP001103">
    <property type="protein sequence ID" value="AEA98881.2"/>
    <property type="molecule type" value="Genomic_DNA"/>
</dbReference>
<dbReference type="InterPro" id="IPR018062">
    <property type="entry name" value="HTH_AraC-typ_CS"/>
</dbReference>
<dbReference type="KEGG" id="amc:MADE_1013735"/>
<dbReference type="InterPro" id="IPR029062">
    <property type="entry name" value="Class_I_gatase-like"/>
</dbReference>
<evidence type="ECO:0000256" key="1">
    <source>
        <dbReference type="ARBA" id="ARBA00023015"/>
    </source>
</evidence>
<dbReference type="SMART" id="SM00342">
    <property type="entry name" value="HTH_ARAC"/>
    <property type="match status" value="1"/>
</dbReference>
<dbReference type="InterPro" id="IPR018060">
    <property type="entry name" value="HTH_AraC"/>
</dbReference>
<keyword evidence="2" id="KW-0238">DNA-binding</keyword>
<evidence type="ECO:0000313" key="5">
    <source>
        <dbReference type="EMBL" id="AEA98881.2"/>
    </source>
</evidence>
<keyword evidence="1" id="KW-0805">Transcription regulation</keyword>
<dbReference type="InterPro" id="IPR009057">
    <property type="entry name" value="Homeodomain-like_sf"/>
</dbReference>
<dbReference type="Gene3D" id="3.40.50.880">
    <property type="match status" value="1"/>
</dbReference>